<organism evidence="2 3">
    <name type="scientific">Anaerostipes hadrus</name>
    <dbReference type="NCBI Taxonomy" id="649756"/>
    <lineage>
        <taxon>Bacteria</taxon>
        <taxon>Bacillati</taxon>
        <taxon>Bacillota</taxon>
        <taxon>Clostridia</taxon>
        <taxon>Lachnospirales</taxon>
        <taxon>Lachnospiraceae</taxon>
        <taxon>Anaerostipes</taxon>
    </lineage>
</organism>
<dbReference type="EMBL" id="CYXT01000015">
    <property type="protein sequence ID" value="CUN00646.1"/>
    <property type="molecule type" value="Genomic_DNA"/>
</dbReference>
<evidence type="ECO:0000259" key="1">
    <source>
        <dbReference type="PROSITE" id="PS50902"/>
    </source>
</evidence>
<dbReference type="InterPro" id="IPR029039">
    <property type="entry name" value="Flavoprotein-like_sf"/>
</dbReference>
<evidence type="ECO:0000313" key="3">
    <source>
        <dbReference type="Proteomes" id="UP000095598"/>
    </source>
</evidence>
<protein>
    <submittedName>
        <fullName evidence="2">Flavodoxin</fullName>
    </submittedName>
</protein>
<dbReference type="PROSITE" id="PS50902">
    <property type="entry name" value="FLAVODOXIN_LIKE"/>
    <property type="match status" value="1"/>
</dbReference>
<dbReference type="Proteomes" id="UP000095598">
    <property type="component" value="Unassembled WGS sequence"/>
</dbReference>
<dbReference type="Pfam" id="PF12682">
    <property type="entry name" value="Flavodoxin_4"/>
    <property type="match status" value="1"/>
</dbReference>
<dbReference type="AlphaFoldDB" id="A0A173TES9"/>
<dbReference type="SUPFAM" id="SSF52218">
    <property type="entry name" value="Flavoproteins"/>
    <property type="match status" value="1"/>
</dbReference>
<feature type="domain" description="Flavodoxin-like" evidence="1">
    <location>
        <begin position="63"/>
        <end position="220"/>
    </location>
</feature>
<accession>A0A173TES9</accession>
<dbReference type="InterPro" id="IPR008254">
    <property type="entry name" value="Flavodoxin/NO_synth"/>
</dbReference>
<evidence type="ECO:0000313" key="2">
    <source>
        <dbReference type="EMBL" id="CUN00646.1"/>
    </source>
</evidence>
<dbReference type="GO" id="GO:0016651">
    <property type="term" value="F:oxidoreductase activity, acting on NAD(P)H"/>
    <property type="evidence" value="ECO:0007669"/>
    <property type="project" value="UniProtKB-ARBA"/>
</dbReference>
<reference evidence="2 3" key="1">
    <citation type="submission" date="2015-09" db="EMBL/GenBank/DDBJ databases">
        <authorList>
            <consortium name="Pathogen Informatics"/>
        </authorList>
    </citation>
    <scope>NUCLEOTIDE SEQUENCE [LARGE SCALE GENOMIC DNA]</scope>
    <source>
        <strain evidence="2 3">2789STDY5608868</strain>
    </source>
</reference>
<dbReference type="PANTHER" id="PTHR39201:SF1">
    <property type="entry name" value="FLAVODOXIN-LIKE DOMAIN-CONTAINING PROTEIN"/>
    <property type="match status" value="1"/>
</dbReference>
<proteinExistence type="predicted"/>
<dbReference type="PANTHER" id="PTHR39201">
    <property type="entry name" value="EXPORTED PROTEIN-RELATED"/>
    <property type="match status" value="1"/>
</dbReference>
<dbReference type="GO" id="GO:0010181">
    <property type="term" value="F:FMN binding"/>
    <property type="evidence" value="ECO:0007669"/>
    <property type="project" value="InterPro"/>
</dbReference>
<name>A0A173TES9_ANAHA</name>
<dbReference type="Gene3D" id="3.40.50.360">
    <property type="match status" value="1"/>
</dbReference>
<gene>
    <name evidence="2" type="ORF">ERS852425_01995</name>
</gene>
<sequence length="223" mass="25001">MRQVDEIVNLIVETVMCKNDKILIASNWYPASLVKKKSKALDLELTSSSILIETGGKKMKKLLIIYYSWSNGNTERIAKMLQSETDSDILKIDTVVPYSGSYDDVVNQGQNEVQRGYEPEIKLLDINIADYDVIAVGTPTWWYTMAPAVKTFLHQQDFTGKTVVPFMTNGGWPGHVIKDMKAACKGANVVCDMQIQFDSTGGSNLETPQEQINEWIQSVKNLL</sequence>